<dbReference type="PANTHER" id="PTHR48111">
    <property type="entry name" value="REGULATOR OF RPOS"/>
    <property type="match status" value="1"/>
</dbReference>
<dbReference type="Pfam" id="PF00072">
    <property type="entry name" value="Response_reg"/>
    <property type="match status" value="1"/>
</dbReference>
<name>A0AA47KLW8_9GAMM</name>
<dbReference type="AlphaFoldDB" id="A0AA47KLW8"/>
<dbReference type="GO" id="GO:0006355">
    <property type="term" value="P:regulation of DNA-templated transcription"/>
    <property type="evidence" value="ECO:0007669"/>
    <property type="project" value="TreeGrafter"/>
</dbReference>
<dbReference type="RefSeq" id="WP_269579413.1">
    <property type="nucleotide sequence ID" value="NZ_CP114588.1"/>
</dbReference>
<dbReference type="InterPro" id="IPR011006">
    <property type="entry name" value="CheY-like_superfamily"/>
</dbReference>
<dbReference type="FunFam" id="3.40.50.2300:FF:000051">
    <property type="entry name" value="Two-component response regulator yehT"/>
    <property type="match status" value="1"/>
</dbReference>
<reference evidence="8" key="1">
    <citation type="submission" date="2022-09" db="EMBL/GenBank/DDBJ databases">
        <authorList>
            <person name="Li Z.-J."/>
        </authorList>
    </citation>
    <scope>NUCLEOTIDE SEQUENCE</scope>
    <source>
        <strain evidence="8">TGB11</strain>
    </source>
</reference>
<dbReference type="SMART" id="SM00448">
    <property type="entry name" value="REC"/>
    <property type="match status" value="1"/>
</dbReference>
<keyword evidence="2" id="KW-0805">Transcription regulation</keyword>
<evidence type="ECO:0000259" key="6">
    <source>
        <dbReference type="PROSITE" id="PS50110"/>
    </source>
</evidence>
<protein>
    <submittedName>
        <fullName evidence="8">Two-component system response regulator BtsR</fullName>
    </submittedName>
</protein>
<dbReference type="Gene3D" id="3.40.50.2300">
    <property type="match status" value="1"/>
</dbReference>
<dbReference type="PANTHER" id="PTHR48111:SF3">
    <property type="entry name" value="TRANSCRIPTIONAL REGULATORY PROTEIN BTSR"/>
    <property type="match status" value="1"/>
</dbReference>
<keyword evidence="4" id="KW-0804">Transcription</keyword>
<keyword evidence="3" id="KW-0238">DNA-binding</keyword>
<dbReference type="Proteomes" id="UP001164748">
    <property type="component" value="Chromosome"/>
</dbReference>
<feature type="domain" description="Response regulatory" evidence="6">
    <location>
        <begin position="3"/>
        <end position="116"/>
    </location>
</feature>
<feature type="domain" description="HTH LytTR-type" evidence="7">
    <location>
        <begin position="135"/>
        <end position="236"/>
    </location>
</feature>
<accession>A0AA47KLW8</accession>
<dbReference type="PROSITE" id="PS50930">
    <property type="entry name" value="HTH_LYTTR"/>
    <property type="match status" value="1"/>
</dbReference>
<evidence type="ECO:0000313" key="8">
    <source>
        <dbReference type="EMBL" id="WBA09173.1"/>
    </source>
</evidence>
<dbReference type="InterPro" id="IPR039420">
    <property type="entry name" value="WalR-like"/>
</dbReference>
<evidence type="ECO:0000256" key="4">
    <source>
        <dbReference type="ARBA" id="ARBA00023163"/>
    </source>
</evidence>
<dbReference type="GO" id="GO:0032993">
    <property type="term" value="C:protein-DNA complex"/>
    <property type="evidence" value="ECO:0007669"/>
    <property type="project" value="TreeGrafter"/>
</dbReference>
<dbReference type="PROSITE" id="PS50110">
    <property type="entry name" value="RESPONSE_REGULATORY"/>
    <property type="match status" value="1"/>
</dbReference>
<dbReference type="InterPro" id="IPR001789">
    <property type="entry name" value="Sig_transdc_resp-reg_receiver"/>
</dbReference>
<dbReference type="Gene3D" id="2.40.50.1020">
    <property type="entry name" value="LytTr DNA-binding domain"/>
    <property type="match status" value="1"/>
</dbReference>
<dbReference type="InterPro" id="IPR007492">
    <property type="entry name" value="LytTR_DNA-bd_dom"/>
</dbReference>
<dbReference type="EMBL" id="CP114588">
    <property type="protein sequence ID" value="WBA09173.1"/>
    <property type="molecule type" value="Genomic_DNA"/>
</dbReference>
<dbReference type="NCBIfam" id="NF008677">
    <property type="entry name" value="PRK11697.1"/>
    <property type="match status" value="1"/>
</dbReference>
<keyword evidence="5" id="KW-0597">Phosphoprotein</keyword>
<dbReference type="Pfam" id="PF04397">
    <property type="entry name" value="LytTR"/>
    <property type="match status" value="1"/>
</dbReference>
<dbReference type="SMART" id="SM00850">
    <property type="entry name" value="LytTR"/>
    <property type="match status" value="1"/>
</dbReference>
<dbReference type="SUPFAM" id="SSF52172">
    <property type="entry name" value="CheY-like"/>
    <property type="match status" value="1"/>
</dbReference>
<evidence type="ECO:0000256" key="2">
    <source>
        <dbReference type="ARBA" id="ARBA00023015"/>
    </source>
</evidence>
<dbReference type="GO" id="GO:0005829">
    <property type="term" value="C:cytosol"/>
    <property type="evidence" value="ECO:0007669"/>
    <property type="project" value="TreeGrafter"/>
</dbReference>
<dbReference type="GO" id="GO:0000156">
    <property type="term" value="F:phosphorelay response regulator activity"/>
    <property type="evidence" value="ECO:0007669"/>
    <property type="project" value="TreeGrafter"/>
</dbReference>
<keyword evidence="1" id="KW-0902">Two-component regulatory system</keyword>
<feature type="modified residue" description="4-aspartylphosphate" evidence="5">
    <location>
        <position position="54"/>
    </location>
</feature>
<proteinExistence type="predicted"/>
<sequence>MIKALIVDDELHAREALEDELLALGGVEVVGQCNNAIDALKTINQIRPDVVFLDIQMPRVTGLELLAMLDPDTMPKVVFVTAYDEYAVQAFEENAFDYLLKPVETIRLKKSLEKLTRELSQKQDYQVITPALDLLPCAGHNRITLIPHQEVEVARTALSGVALLTAKGESITHLSLKVLEDKTPLIRCHRQYLVHPAAIREIQLLDNGLAEVITQSAYVVPVSRRYLKSLKDKLGLCQ</sequence>
<evidence type="ECO:0000256" key="1">
    <source>
        <dbReference type="ARBA" id="ARBA00023012"/>
    </source>
</evidence>
<evidence type="ECO:0000256" key="3">
    <source>
        <dbReference type="ARBA" id="ARBA00023125"/>
    </source>
</evidence>
<gene>
    <name evidence="8" type="primary">btsR</name>
    <name evidence="8" type="synonym">yehT</name>
    <name evidence="8" type="ORF">N8M53_02845</name>
</gene>
<evidence type="ECO:0000259" key="7">
    <source>
        <dbReference type="PROSITE" id="PS50930"/>
    </source>
</evidence>
<dbReference type="GO" id="GO:0000976">
    <property type="term" value="F:transcription cis-regulatory region binding"/>
    <property type="evidence" value="ECO:0007669"/>
    <property type="project" value="TreeGrafter"/>
</dbReference>
<evidence type="ECO:0000313" key="9">
    <source>
        <dbReference type="Proteomes" id="UP001164748"/>
    </source>
</evidence>
<organism evidence="8 9">
    <name type="scientific">Salinivibrio kushneri</name>
    <dbReference type="NCBI Taxonomy" id="1908198"/>
    <lineage>
        <taxon>Bacteria</taxon>
        <taxon>Pseudomonadati</taxon>
        <taxon>Pseudomonadota</taxon>
        <taxon>Gammaproteobacteria</taxon>
        <taxon>Vibrionales</taxon>
        <taxon>Vibrionaceae</taxon>
        <taxon>Salinivibrio</taxon>
    </lineage>
</organism>
<evidence type="ECO:0000256" key="5">
    <source>
        <dbReference type="PROSITE-ProRule" id="PRU00169"/>
    </source>
</evidence>